<dbReference type="InterPro" id="IPR000182">
    <property type="entry name" value="GNAT_dom"/>
</dbReference>
<feature type="domain" description="N-acetyltransferase" evidence="1">
    <location>
        <begin position="10"/>
        <end position="150"/>
    </location>
</feature>
<dbReference type="SUPFAM" id="SSF55729">
    <property type="entry name" value="Acyl-CoA N-acyltransferases (Nat)"/>
    <property type="match status" value="1"/>
</dbReference>
<comment type="caution">
    <text evidence="2">The sequence shown here is derived from an EMBL/GenBank/DDBJ whole genome shotgun (WGS) entry which is preliminary data.</text>
</comment>
<reference evidence="2 3" key="1">
    <citation type="submission" date="2019-03" db="EMBL/GenBank/DDBJ databases">
        <title>Genomic Encyclopedia of Type Strains, Phase IV (KMG-IV): sequencing the most valuable type-strain genomes for metagenomic binning, comparative biology and taxonomic classification.</title>
        <authorList>
            <person name="Goeker M."/>
        </authorList>
    </citation>
    <scope>NUCLEOTIDE SEQUENCE [LARGE SCALE GENOMIC DNA]</scope>
    <source>
        <strain evidence="2 3">DSM 19580</strain>
    </source>
</reference>
<dbReference type="Proteomes" id="UP000295719">
    <property type="component" value="Unassembled WGS sequence"/>
</dbReference>
<evidence type="ECO:0000259" key="1">
    <source>
        <dbReference type="Pfam" id="PF13302"/>
    </source>
</evidence>
<dbReference type="EMBL" id="SMCR01000004">
    <property type="protein sequence ID" value="TCV96704.1"/>
    <property type="molecule type" value="Genomic_DNA"/>
</dbReference>
<dbReference type="InterPro" id="IPR051531">
    <property type="entry name" value="N-acetyltransferase"/>
</dbReference>
<dbReference type="GO" id="GO:0016747">
    <property type="term" value="F:acyltransferase activity, transferring groups other than amino-acyl groups"/>
    <property type="evidence" value="ECO:0007669"/>
    <property type="project" value="InterPro"/>
</dbReference>
<protein>
    <submittedName>
        <fullName evidence="2">RimJ/RimL family protein N-acetyltransferase</fullName>
    </submittedName>
</protein>
<sequence>MQVPVLATRRLVLLPLVSADAEAIQQVFPRWEIVKHLAAGVPWPYPEEGARHYVDQVALPSVAAGNAWFWTLRRKEDASSLIGLICLTDAVDNNRGFWLVPEWQRRGYMTEAAEAVTDYWFNTLDRQVLRTPKARENLASRRLSIAAGMHLVRSEQKEYVGGWYESELWEITREQWNRRHDKTKKKASGK</sequence>
<evidence type="ECO:0000313" key="3">
    <source>
        <dbReference type="Proteomes" id="UP000295719"/>
    </source>
</evidence>
<accession>A0A4R3YYV7</accession>
<keyword evidence="3" id="KW-1185">Reference proteome</keyword>
<dbReference type="OrthoDB" id="9804153at2"/>
<name>A0A4R3YYV7_9GAMM</name>
<dbReference type="Gene3D" id="3.40.630.30">
    <property type="match status" value="1"/>
</dbReference>
<proteinExistence type="predicted"/>
<dbReference type="PANTHER" id="PTHR43792">
    <property type="entry name" value="GNAT FAMILY, PUTATIVE (AFU_ORTHOLOGUE AFUA_3G00765)-RELATED-RELATED"/>
    <property type="match status" value="1"/>
</dbReference>
<dbReference type="Pfam" id="PF13302">
    <property type="entry name" value="Acetyltransf_3"/>
    <property type="match status" value="1"/>
</dbReference>
<keyword evidence="2" id="KW-0808">Transferase</keyword>
<dbReference type="InterPro" id="IPR016181">
    <property type="entry name" value="Acyl_CoA_acyltransferase"/>
</dbReference>
<gene>
    <name evidence="2" type="ORF">EDC52_104144</name>
</gene>
<dbReference type="AlphaFoldDB" id="A0A4R3YYV7"/>
<evidence type="ECO:0000313" key="2">
    <source>
        <dbReference type="EMBL" id="TCV96704.1"/>
    </source>
</evidence>
<organism evidence="2 3">
    <name type="scientific">Biostraticola tofi</name>
    <dbReference type="NCBI Taxonomy" id="466109"/>
    <lineage>
        <taxon>Bacteria</taxon>
        <taxon>Pseudomonadati</taxon>
        <taxon>Pseudomonadota</taxon>
        <taxon>Gammaproteobacteria</taxon>
        <taxon>Enterobacterales</taxon>
        <taxon>Bruguierivoracaceae</taxon>
        <taxon>Biostraticola</taxon>
    </lineage>
</organism>
<dbReference type="RefSeq" id="WP_131865286.1">
    <property type="nucleotide sequence ID" value="NZ_SMCR01000004.1"/>
</dbReference>